<dbReference type="InterPro" id="IPR037523">
    <property type="entry name" value="VOC_core"/>
</dbReference>
<evidence type="ECO:0000256" key="1">
    <source>
        <dbReference type="ARBA" id="ARBA00022723"/>
    </source>
</evidence>
<comment type="caution">
    <text evidence="4">The sequence shown here is derived from an EMBL/GenBank/DDBJ whole genome shotgun (WGS) entry which is preliminary data.</text>
</comment>
<keyword evidence="2" id="KW-1133">Transmembrane helix</keyword>
<feature type="transmembrane region" description="Helical" evidence="2">
    <location>
        <begin position="7"/>
        <end position="28"/>
    </location>
</feature>
<keyword evidence="1" id="KW-0479">Metal-binding</keyword>
<keyword evidence="2" id="KW-0472">Membrane</keyword>
<evidence type="ECO:0000256" key="2">
    <source>
        <dbReference type="SAM" id="Phobius"/>
    </source>
</evidence>
<dbReference type="PANTHER" id="PTHR43048:SF3">
    <property type="entry name" value="METHYLMALONYL-COA EPIMERASE, MITOCHONDRIAL"/>
    <property type="match status" value="1"/>
</dbReference>
<feature type="domain" description="VOC" evidence="3">
    <location>
        <begin position="47"/>
        <end position="178"/>
    </location>
</feature>
<dbReference type="PROSITE" id="PS51257">
    <property type="entry name" value="PROKAR_LIPOPROTEIN"/>
    <property type="match status" value="1"/>
</dbReference>
<dbReference type="InterPro" id="IPR051785">
    <property type="entry name" value="MMCE/EMCE_epimerase"/>
</dbReference>
<dbReference type="EMBL" id="RSCK01000155">
    <property type="protein sequence ID" value="RUS99257.1"/>
    <property type="molecule type" value="Genomic_DNA"/>
</dbReference>
<accession>A0AB37U9H0</accession>
<sequence length="186" mass="21110">MLKERVFLKILIVFTLALIATVGCTFLLPATNYLPSLLAQTQPLSLQVEHIMLRVPNFEETTQWYKDKFGFKEVIRWQEPSLPSVDLAYLELNGFRLEILGGGEAEQAIARPKDVPEHTRYQGYRHLCFRTPDVDATLAQLNKRGVPTFAAAYDYAPIQRRLAFILDNNGNAIELSGPMKDKASRN</sequence>
<reference evidence="4 5" key="1">
    <citation type="journal article" date="2019" name="Genome Biol. Evol.">
        <title>Day and night: Metabolic profiles and evolutionary relationships of six axenic non-marine cyanobacteria.</title>
        <authorList>
            <person name="Will S.E."/>
            <person name="Henke P."/>
            <person name="Boedeker C."/>
            <person name="Huang S."/>
            <person name="Brinkmann H."/>
            <person name="Rohde M."/>
            <person name="Jarek M."/>
            <person name="Friedl T."/>
            <person name="Seufert S."/>
            <person name="Schumacher M."/>
            <person name="Overmann J."/>
            <person name="Neumann-Schaal M."/>
            <person name="Petersen J."/>
        </authorList>
    </citation>
    <scope>NUCLEOTIDE SEQUENCE [LARGE SCALE GENOMIC DNA]</scope>
    <source>
        <strain evidence="4 5">SAG 39.79</strain>
    </source>
</reference>
<gene>
    <name evidence="4" type="ORF">DSM107010_68910</name>
</gene>
<evidence type="ECO:0000313" key="5">
    <source>
        <dbReference type="Proteomes" id="UP000282574"/>
    </source>
</evidence>
<dbReference type="GO" id="GO:0046491">
    <property type="term" value="P:L-methylmalonyl-CoA metabolic process"/>
    <property type="evidence" value="ECO:0007669"/>
    <property type="project" value="TreeGrafter"/>
</dbReference>
<dbReference type="GO" id="GO:0046872">
    <property type="term" value="F:metal ion binding"/>
    <property type="evidence" value="ECO:0007669"/>
    <property type="project" value="UniProtKB-KW"/>
</dbReference>
<dbReference type="InterPro" id="IPR004360">
    <property type="entry name" value="Glyas_Fos-R_dOase_dom"/>
</dbReference>
<dbReference type="InterPro" id="IPR029068">
    <property type="entry name" value="Glyas_Bleomycin-R_OHBP_Dase"/>
</dbReference>
<dbReference type="SUPFAM" id="SSF54593">
    <property type="entry name" value="Glyoxalase/Bleomycin resistance protein/Dihydroxybiphenyl dioxygenase"/>
    <property type="match status" value="1"/>
</dbReference>
<dbReference type="PROSITE" id="PS51819">
    <property type="entry name" value="VOC"/>
    <property type="match status" value="1"/>
</dbReference>
<keyword evidence="2" id="KW-0812">Transmembrane</keyword>
<dbReference type="PANTHER" id="PTHR43048">
    <property type="entry name" value="METHYLMALONYL-COA EPIMERASE"/>
    <property type="match status" value="1"/>
</dbReference>
<dbReference type="AlphaFoldDB" id="A0AB37U9H0"/>
<name>A0AB37U9H0_9CYAN</name>
<dbReference type="GO" id="GO:0004493">
    <property type="term" value="F:methylmalonyl-CoA epimerase activity"/>
    <property type="evidence" value="ECO:0007669"/>
    <property type="project" value="TreeGrafter"/>
</dbReference>
<dbReference type="Pfam" id="PF00903">
    <property type="entry name" value="Glyoxalase"/>
    <property type="match status" value="1"/>
</dbReference>
<keyword evidence="5" id="KW-1185">Reference proteome</keyword>
<proteinExistence type="predicted"/>
<dbReference type="RefSeq" id="WP_127025227.1">
    <property type="nucleotide sequence ID" value="NZ_JAVKZF010000004.1"/>
</dbReference>
<organism evidence="4 5">
    <name type="scientific">Chroococcidiopsis cubana SAG 39.79</name>
    <dbReference type="NCBI Taxonomy" id="388085"/>
    <lineage>
        <taxon>Bacteria</taxon>
        <taxon>Bacillati</taxon>
        <taxon>Cyanobacteriota</taxon>
        <taxon>Cyanophyceae</taxon>
        <taxon>Chroococcidiopsidales</taxon>
        <taxon>Chroococcidiopsidaceae</taxon>
        <taxon>Chroococcidiopsis</taxon>
    </lineage>
</organism>
<dbReference type="Gene3D" id="3.10.180.10">
    <property type="entry name" value="2,3-Dihydroxybiphenyl 1,2-Dioxygenase, domain 1"/>
    <property type="match status" value="1"/>
</dbReference>
<dbReference type="Proteomes" id="UP000282574">
    <property type="component" value="Unassembled WGS sequence"/>
</dbReference>
<protein>
    <recommendedName>
        <fullName evidence="3">VOC domain-containing protein</fullName>
    </recommendedName>
</protein>
<evidence type="ECO:0000259" key="3">
    <source>
        <dbReference type="PROSITE" id="PS51819"/>
    </source>
</evidence>
<evidence type="ECO:0000313" key="4">
    <source>
        <dbReference type="EMBL" id="RUS99257.1"/>
    </source>
</evidence>